<dbReference type="Pfam" id="PF02954">
    <property type="entry name" value="HTH_8"/>
    <property type="match status" value="1"/>
</dbReference>
<feature type="domain" description="Sigma-54 factor interaction" evidence="6">
    <location>
        <begin position="160"/>
        <end position="390"/>
    </location>
</feature>
<keyword evidence="8" id="KW-1185">Reference proteome</keyword>
<dbReference type="InterPro" id="IPR027417">
    <property type="entry name" value="P-loop_NTPase"/>
</dbReference>
<dbReference type="InterPro" id="IPR002197">
    <property type="entry name" value="HTH_Fis"/>
</dbReference>
<evidence type="ECO:0000313" key="7">
    <source>
        <dbReference type="EMBL" id="MFB9887809.1"/>
    </source>
</evidence>
<evidence type="ECO:0000256" key="4">
    <source>
        <dbReference type="ARBA" id="ARBA00023125"/>
    </source>
</evidence>
<dbReference type="Gene3D" id="1.10.8.60">
    <property type="match status" value="1"/>
</dbReference>
<dbReference type="SUPFAM" id="SSF52540">
    <property type="entry name" value="P-loop containing nucleoside triphosphate hydrolases"/>
    <property type="match status" value="1"/>
</dbReference>
<dbReference type="SUPFAM" id="SSF55785">
    <property type="entry name" value="PYP-like sensor domain (PAS domain)"/>
    <property type="match status" value="1"/>
</dbReference>
<reference evidence="7 8" key="1">
    <citation type="submission" date="2024-09" db="EMBL/GenBank/DDBJ databases">
        <authorList>
            <person name="Sun Q."/>
            <person name="Mori K."/>
        </authorList>
    </citation>
    <scope>NUCLEOTIDE SEQUENCE [LARGE SCALE GENOMIC DNA]</scope>
    <source>
        <strain evidence="7 8">ATCC 51285</strain>
    </source>
</reference>
<dbReference type="InterPro" id="IPR025944">
    <property type="entry name" value="Sigma_54_int_dom_CS"/>
</dbReference>
<dbReference type="InterPro" id="IPR003593">
    <property type="entry name" value="AAA+_ATPase"/>
</dbReference>
<protein>
    <submittedName>
        <fullName evidence="7">Sigma-54 interaction domain-containing protein</fullName>
    </submittedName>
</protein>
<dbReference type="EMBL" id="JBHLZN010000006">
    <property type="protein sequence ID" value="MFB9887809.1"/>
    <property type="molecule type" value="Genomic_DNA"/>
</dbReference>
<dbReference type="Proteomes" id="UP001589628">
    <property type="component" value="Unassembled WGS sequence"/>
</dbReference>
<name>A0ABV5ZH24_9GAMM</name>
<dbReference type="InterPro" id="IPR025943">
    <property type="entry name" value="Sigma_54_int_dom_ATP-bd_2"/>
</dbReference>
<dbReference type="InterPro" id="IPR025662">
    <property type="entry name" value="Sigma_54_int_dom_ATP-bd_1"/>
</dbReference>
<dbReference type="SMART" id="SM00382">
    <property type="entry name" value="AAA"/>
    <property type="match status" value="1"/>
</dbReference>
<dbReference type="InterPro" id="IPR013767">
    <property type="entry name" value="PAS_fold"/>
</dbReference>
<accession>A0ABV5ZH24</accession>
<keyword evidence="3" id="KW-0805">Transcription regulation</keyword>
<keyword evidence="1" id="KW-0547">Nucleotide-binding</keyword>
<dbReference type="InterPro" id="IPR058031">
    <property type="entry name" value="AAA_lid_NorR"/>
</dbReference>
<evidence type="ECO:0000256" key="5">
    <source>
        <dbReference type="ARBA" id="ARBA00023163"/>
    </source>
</evidence>
<evidence type="ECO:0000256" key="2">
    <source>
        <dbReference type="ARBA" id="ARBA00022840"/>
    </source>
</evidence>
<evidence type="ECO:0000313" key="8">
    <source>
        <dbReference type="Proteomes" id="UP001589628"/>
    </source>
</evidence>
<dbReference type="Pfam" id="PF25601">
    <property type="entry name" value="AAA_lid_14"/>
    <property type="match status" value="1"/>
</dbReference>
<dbReference type="InterPro" id="IPR035965">
    <property type="entry name" value="PAS-like_dom_sf"/>
</dbReference>
<dbReference type="PRINTS" id="PR01590">
    <property type="entry name" value="HTHFIS"/>
</dbReference>
<dbReference type="PANTHER" id="PTHR32071:SF99">
    <property type="entry name" value="TRANSCRIPTIONAL REGULATORY PROTEIN"/>
    <property type="match status" value="1"/>
</dbReference>
<sequence length="462" mass="50651">MCVKPTSVVNSPLLQQLLSQTGDPTGLVAMFDNLCQGSIAVDQDCRIIWLSESYRPLLGLPADTPVLGRSIETLIPNSQMARVVASGEPNFLDLMQIEGRWCVVTRLPLKNAEGAVTGAIGFVFYDQLDALYPFLNKAVRLRQQLQSTLLRPSKYALDDLIGSCDSMQRLKRQAHRAALLDTTLLLLGETGTGKELLAQGIHAASSRSQGPFVGINMAALPDTLVEAELFGVAPGAFTGADPKGRQGKLQLAQGGTLFLDEIADMPLSTQAKLLRVLQEREVEALGSNRLEPVDVRIIAATSQHLEDKVAQGQFRADLYYRINVLSLTLPPLRERLQDLAELSQALLKQISRQTNLPPLSLSPAALSAMAQHPWPGNIRELRNRLERAQVLSENASISPADLGLEPQQAHTSLADEQLRQERQQLLQALQLCQGNRSQAAKHLGISRATLYVKLRKHNLDKK</sequence>
<comment type="caution">
    <text evidence="7">The sequence shown here is derived from an EMBL/GenBank/DDBJ whole genome shotgun (WGS) entry which is preliminary data.</text>
</comment>
<dbReference type="InterPro" id="IPR002078">
    <property type="entry name" value="Sigma_54_int"/>
</dbReference>
<dbReference type="InterPro" id="IPR009057">
    <property type="entry name" value="Homeodomain-like_sf"/>
</dbReference>
<evidence type="ECO:0000256" key="1">
    <source>
        <dbReference type="ARBA" id="ARBA00022741"/>
    </source>
</evidence>
<dbReference type="Pfam" id="PF00158">
    <property type="entry name" value="Sigma54_activat"/>
    <property type="match status" value="1"/>
</dbReference>
<dbReference type="PROSITE" id="PS00688">
    <property type="entry name" value="SIGMA54_INTERACT_3"/>
    <property type="match status" value="1"/>
</dbReference>
<dbReference type="CDD" id="cd00009">
    <property type="entry name" value="AAA"/>
    <property type="match status" value="1"/>
</dbReference>
<dbReference type="Gene3D" id="3.40.50.300">
    <property type="entry name" value="P-loop containing nucleotide triphosphate hydrolases"/>
    <property type="match status" value="1"/>
</dbReference>
<dbReference type="Gene3D" id="3.30.450.20">
    <property type="entry name" value="PAS domain"/>
    <property type="match status" value="1"/>
</dbReference>
<dbReference type="PROSITE" id="PS00675">
    <property type="entry name" value="SIGMA54_INTERACT_1"/>
    <property type="match status" value="1"/>
</dbReference>
<organism evidence="7 8">
    <name type="scientific">Balneatrix alpica</name>
    <dbReference type="NCBI Taxonomy" id="75684"/>
    <lineage>
        <taxon>Bacteria</taxon>
        <taxon>Pseudomonadati</taxon>
        <taxon>Pseudomonadota</taxon>
        <taxon>Gammaproteobacteria</taxon>
        <taxon>Oceanospirillales</taxon>
        <taxon>Balneatrichaceae</taxon>
        <taxon>Balneatrix</taxon>
    </lineage>
</organism>
<evidence type="ECO:0000256" key="3">
    <source>
        <dbReference type="ARBA" id="ARBA00023015"/>
    </source>
</evidence>
<dbReference type="PANTHER" id="PTHR32071">
    <property type="entry name" value="TRANSCRIPTIONAL REGULATORY PROTEIN"/>
    <property type="match status" value="1"/>
</dbReference>
<keyword evidence="4" id="KW-0238">DNA-binding</keyword>
<keyword evidence="2" id="KW-0067">ATP-binding</keyword>
<keyword evidence="5" id="KW-0804">Transcription</keyword>
<dbReference type="InterPro" id="IPR000014">
    <property type="entry name" value="PAS"/>
</dbReference>
<proteinExistence type="predicted"/>
<evidence type="ECO:0000259" key="6">
    <source>
        <dbReference type="PROSITE" id="PS50045"/>
    </source>
</evidence>
<dbReference type="PROSITE" id="PS50045">
    <property type="entry name" value="SIGMA54_INTERACT_4"/>
    <property type="match status" value="1"/>
</dbReference>
<dbReference type="Pfam" id="PF00989">
    <property type="entry name" value="PAS"/>
    <property type="match status" value="1"/>
</dbReference>
<dbReference type="SUPFAM" id="SSF46689">
    <property type="entry name" value="Homeodomain-like"/>
    <property type="match status" value="1"/>
</dbReference>
<dbReference type="RefSeq" id="WP_027312579.1">
    <property type="nucleotide sequence ID" value="NZ_JBHLZN010000006.1"/>
</dbReference>
<dbReference type="CDD" id="cd00130">
    <property type="entry name" value="PAS"/>
    <property type="match status" value="1"/>
</dbReference>
<gene>
    <name evidence="7" type="ORF">ACFFLH_15445</name>
</gene>
<dbReference type="Gene3D" id="1.10.10.60">
    <property type="entry name" value="Homeodomain-like"/>
    <property type="match status" value="1"/>
</dbReference>
<dbReference type="PROSITE" id="PS00676">
    <property type="entry name" value="SIGMA54_INTERACT_2"/>
    <property type="match status" value="1"/>
</dbReference>